<accession>A0AA40F433</accession>
<reference evidence="4" key="1">
    <citation type="submission" date="2023-06" db="EMBL/GenBank/DDBJ databases">
        <title>Genome-scale phylogeny and comparative genomics of the fungal order Sordariales.</title>
        <authorList>
            <consortium name="Lawrence Berkeley National Laboratory"/>
            <person name="Hensen N."/>
            <person name="Bonometti L."/>
            <person name="Westerberg I."/>
            <person name="Brannstrom I.O."/>
            <person name="Guillou S."/>
            <person name="Cros-Aarteil S."/>
            <person name="Calhoun S."/>
            <person name="Haridas S."/>
            <person name="Kuo A."/>
            <person name="Mondo S."/>
            <person name="Pangilinan J."/>
            <person name="Riley R."/>
            <person name="LaButti K."/>
            <person name="Andreopoulos B."/>
            <person name="Lipzen A."/>
            <person name="Chen C."/>
            <person name="Yanf M."/>
            <person name="Daum C."/>
            <person name="Ng V."/>
            <person name="Clum A."/>
            <person name="Steindorff A."/>
            <person name="Ohm R."/>
            <person name="Martin F."/>
            <person name="Silar P."/>
            <person name="Natvig D."/>
            <person name="Lalanne C."/>
            <person name="Gautier V."/>
            <person name="Ament-velasquez S.L."/>
            <person name="Kruys A."/>
            <person name="Hutchinson M.I."/>
            <person name="Powell A.J."/>
            <person name="Barry K."/>
            <person name="Miller A.N."/>
            <person name="Grigoriev I.V."/>
            <person name="Debuchy R."/>
            <person name="Gladieux P."/>
            <person name="Thoren M.H."/>
            <person name="Johannesson H."/>
        </authorList>
    </citation>
    <scope>NUCLEOTIDE SEQUENCE</scope>
    <source>
        <strain evidence="4">SMH3187-1</strain>
    </source>
</reference>
<dbReference type="GO" id="GO:0043332">
    <property type="term" value="C:mating projection tip"/>
    <property type="evidence" value="ECO:0007669"/>
    <property type="project" value="TreeGrafter"/>
</dbReference>
<evidence type="ECO:0000256" key="2">
    <source>
        <dbReference type="SAM" id="Phobius"/>
    </source>
</evidence>
<keyword evidence="3" id="KW-0732">Signal</keyword>
<keyword evidence="2" id="KW-0812">Transmembrane</keyword>
<name>A0AA40F433_9PEZI</name>
<feature type="transmembrane region" description="Helical" evidence="2">
    <location>
        <begin position="136"/>
        <end position="162"/>
    </location>
</feature>
<proteinExistence type="predicted"/>
<keyword evidence="5" id="KW-1185">Reference proteome</keyword>
<feature type="signal peptide" evidence="3">
    <location>
        <begin position="1"/>
        <end position="16"/>
    </location>
</feature>
<dbReference type="InterPro" id="IPR033481">
    <property type="entry name" value="Dni1/Fig1"/>
</dbReference>
<evidence type="ECO:0000256" key="1">
    <source>
        <dbReference type="SAM" id="MobiDB-lite"/>
    </source>
</evidence>
<feature type="transmembrane region" description="Helical" evidence="2">
    <location>
        <begin position="182"/>
        <end position="213"/>
    </location>
</feature>
<sequence>MSIVLLSLLLAGCSSSSTFVPTIFLLSLSYQKPPPRQTPPKSTTQSTRPSATSSATPGSNNNATALAYHVSVDEDPLNLIWVANRFKKTLVIPYLLVVAVVLAVFCVFLLATFPAWHDEEESNAEGVKREVKRKRFPSRAVSQVALFIVLLASTLVFVSVLWQYTASVAASTVARDFANGSVISSAGTAVMVLGCFTFILFVGVGAGLLAMVLSKRALALSVV</sequence>
<feature type="region of interest" description="Disordered" evidence="1">
    <location>
        <begin position="32"/>
        <end position="60"/>
    </location>
</feature>
<dbReference type="Proteomes" id="UP001172155">
    <property type="component" value="Unassembled WGS sequence"/>
</dbReference>
<dbReference type="AlphaFoldDB" id="A0AA40F433"/>
<dbReference type="Pfam" id="PF12351">
    <property type="entry name" value="Fig1"/>
    <property type="match status" value="1"/>
</dbReference>
<keyword evidence="2" id="KW-1133">Transmembrane helix</keyword>
<gene>
    <name evidence="4" type="ORF">B0T18DRAFT_425465</name>
</gene>
<feature type="transmembrane region" description="Helical" evidence="2">
    <location>
        <begin position="91"/>
        <end position="116"/>
    </location>
</feature>
<protein>
    <submittedName>
        <fullName evidence="4">Ca2+ regulator and membrane fusion protein Fig1-domain-containing protein</fullName>
    </submittedName>
</protein>
<evidence type="ECO:0000313" key="4">
    <source>
        <dbReference type="EMBL" id="KAK0750701.1"/>
    </source>
</evidence>
<keyword evidence="2" id="KW-0472">Membrane</keyword>
<evidence type="ECO:0000313" key="5">
    <source>
        <dbReference type="Proteomes" id="UP001172155"/>
    </source>
</evidence>
<dbReference type="GO" id="GO:0016020">
    <property type="term" value="C:membrane"/>
    <property type="evidence" value="ECO:0007669"/>
    <property type="project" value="InterPro"/>
</dbReference>
<evidence type="ECO:0000256" key="3">
    <source>
        <dbReference type="SAM" id="SignalP"/>
    </source>
</evidence>
<feature type="compositionally biased region" description="Low complexity" evidence="1">
    <location>
        <begin position="42"/>
        <end position="60"/>
    </location>
</feature>
<organism evidence="4 5">
    <name type="scientific">Schizothecium vesticola</name>
    <dbReference type="NCBI Taxonomy" id="314040"/>
    <lineage>
        <taxon>Eukaryota</taxon>
        <taxon>Fungi</taxon>
        <taxon>Dikarya</taxon>
        <taxon>Ascomycota</taxon>
        <taxon>Pezizomycotina</taxon>
        <taxon>Sordariomycetes</taxon>
        <taxon>Sordariomycetidae</taxon>
        <taxon>Sordariales</taxon>
        <taxon>Schizotheciaceae</taxon>
        <taxon>Schizothecium</taxon>
    </lineage>
</organism>
<dbReference type="EMBL" id="JAUKUD010000002">
    <property type="protein sequence ID" value="KAK0750701.1"/>
    <property type="molecule type" value="Genomic_DNA"/>
</dbReference>
<dbReference type="PANTHER" id="PTHR28092:SF1">
    <property type="entry name" value="FACTOR-INDUCED GENE 1 PROTEIN"/>
    <property type="match status" value="1"/>
</dbReference>
<comment type="caution">
    <text evidence="4">The sequence shown here is derived from an EMBL/GenBank/DDBJ whole genome shotgun (WGS) entry which is preliminary data.</text>
</comment>
<dbReference type="GO" id="GO:0000747">
    <property type="term" value="P:conjugation with cellular fusion"/>
    <property type="evidence" value="ECO:0007669"/>
    <property type="project" value="TreeGrafter"/>
</dbReference>
<dbReference type="PANTHER" id="PTHR28092">
    <property type="entry name" value="FACTOR-INDUCED GENE 1 PROTEIN"/>
    <property type="match status" value="1"/>
</dbReference>
<feature type="chain" id="PRO_5041436257" evidence="3">
    <location>
        <begin position="17"/>
        <end position="223"/>
    </location>
</feature>